<accession>A0A370G094</accession>
<reference evidence="1 2" key="1">
    <citation type="submission" date="2018-07" db="EMBL/GenBank/DDBJ databases">
        <title>Genomic Encyclopedia of Type Strains, Phase IV (KMG-IV): sequencing the most valuable type-strain genomes for metagenomic binning, comparative biology and taxonomic classification.</title>
        <authorList>
            <person name="Goeker M."/>
        </authorList>
    </citation>
    <scope>NUCLEOTIDE SEQUENCE [LARGE SCALE GENOMIC DNA]</scope>
    <source>
        <strain evidence="1 2">DSM 5603</strain>
    </source>
</reference>
<evidence type="ECO:0000313" key="2">
    <source>
        <dbReference type="Proteomes" id="UP000254958"/>
    </source>
</evidence>
<gene>
    <name evidence="1" type="ORF">C7453_10634</name>
</gene>
<comment type="caution">
    <text evidence="1">The sequence shown here is derived from an EMBL/GenBank/DDBJ whole genome shotgun (WGS) entry which is preliminary data.</text>
</comment>
<protein>
    <submittedName>
        <fullName evidence="1">Uncharacterized protein</fullName>
    </submittedName>
</protein>
<sequence>MVLEREDGMATDLIARPLVARGRMFLLLAGLAVVPAGCTGVAEGYPPPPGTPIAGYGYLCKAGAYSCHLPTQVPLGSDCSCPGLGAPSYGNVHPGK</sequence>
<dbReference type="Proteomes" id="UP000254958">
    <property type="component" value="Unassembled WGS sequence"/>
</dbReference>
<dbReference type="AlphaFoldDB" id="A0A370G094"/>
<organism evidence="1 2">
    <name type="scientific">Gluconacetobacter liquefaciens</name>
    <name type="common">Acetobacter liquefaciens</name>
    <dbReference type="NCBI Taxonomy" id="89584"/>
    <lineage>
        <taxon>Bacteria</taxon>
        <taxon>Pseudomonadati</taxon>
        <taxon>Pseudomonadota</taxon>
        <taxon>Alphaproteobacteria</taxon>
        <taxon>Acetobacterales</taxon>
        <taxon>Acetobacteraceae</taxon>
        <taxon>Gluconacetobacter</taxon>
    </lineage>
</organism>
<keyword evidence="2" id="KW-1185">Reference proteome</keyword>
<evidence type="ECO:0000313" key="1">
    <source>
        <dbReference type="EMBL" id="RDI37311.1"/>
    </source>
</evidence>
<name>A0A370G094_GLULI</name>
<dbReference type="EMBL" id="QQAW01000006">
    <property type="protein sequence ID" value="RDI37311.1"/>
    <property type="molecule type" value="Genomic_DNA"/>
</dbReference>
<proteinExistence type="predicted"/>